<evidence type="ECO:0000256" key="3">
    <source>
        <dbReference type="ARBA" id="ARBA00022692"/>
    </source>
</evidence>
<dbReference type="GO" id="GO:0015179">
    <property type="term" value="F:L-amino acid transmembrane transporter activity"/>
    <property type="evidence" value="ECO:0007669"/>
    <property type="project" value="TreeGrafter"/>
</dbReference>
<feature type="transmembrane region" description="Helical" evidence="7">
    <location>
        <begin position="475"/>
        <end position="496"/>
    </location>
</feature>
<dbReference type="OMA" id="YNPQVKW"/>
<accession>A0A168KIV8</accession>
<keyword evidence="3 7" id="KW-0812">Transmembrane</keyword>
<gene>
    <name evidence="9" type="primary">ABSGL_00013.1 scaffold 55</name>
</gene>
<feature type="domain" description="Amino acid transporter transmembrane" evidence="8">
    <location>
        <begin position="280"/>
        <end position="674"/>
    </location>
</feature>
<dbReference type="AlphaFoldDB" id="A0A168KIV8"/>
<feature type="compositionally biased region" description="Low complexity" evidence="6">
    <location>
        <begin position="191"/>
        <end position="200"/>
    </location>
</feature>
<evidence type="ECO:0000256" key="2">
    <source>
        <dbReference type="ARBA" id="ARBA00008066"/>
    </source>
</evidence>
<dbReference type="InParanoid" id="A0A168KIV8"/>
<feature type="transmembrane region" description="Helical" evidence="7">
    <location>
        <begin position="359"/>
        <end position="380"/>
    </location>
</feature>
<keyword evidence="4 7" id="KW-1133">Transmembrane helix</keyword>
<feature type="transmembrane region" description="Helical" evidence="7">
    <location>
        <begin position="400"/>
        <end position="419"/>
    </location>
</feature>
<keyword evidence="10" id="KW-1185">Reference proteome</keyword>
<keyword evidence="5 7" id="KW-0472">Membrane</keyword>
<feature type="region of interest" description="Disordered" evidence="6">
    <location>
        <begin position="187"/>
        <end position="210"/>
    </location>
</feature>
<evidence type="ECO:0000256" key="1">
    <source>
        <dbReference type="ARBA" id="ARBA00004141"/>
    </source>
</evidence>
<feature type="transmembrane region" description="Helical" evidence="7">
    <location>
        <begin position="552"/>
        <end position="576"/>
    </location>
</feature>
<reference evidence="9" key="1">
    <citation type="submission" date="2016-04" db="EMBL/GenBank/DDBJ databases">
        <authorList>
            <person name="Evans L.H."/>
            <person name="Alamgir A."/>
            <person name="Owens N."/>
            <person name="Weber N.D."/>
            <person name="Virtaneva K."/>
            <person name="Barbian K."/>
            <person name="Babar A."/>
            <person name="Rosenke K."/>
        </authorList>
    </citation>
    <scope>NUCLEOTIDE SEQUENCE [LARGE SCALE GENOMIC DNA]</scope>
    <source>
        <strain evidence="9">CBS 101.48</strain>
    </source>
</reference>
<evidence type="ECO:0000256" key="6">
    <source>
        <dbReference type="SAM" id="MobiDB-lite"/>
    </source>
</evidence>
<dbReference type="InterPro" id="IPR013057">
    <property type="entry name" value="AA_transpt_TM"/>
</dbReference>
<evidence type="ECO:0000313" key="9">
    <source>
        <dbReference type="EMBL" id="SAL94727.1"/>
    </source>
</evidence>
<feature type="compositionally biased region" description="Low complexity" evidence="6">
    <location>
        <begin position="127"/>
        <end position="142"/>
    </location>
</feature>
<evidence type="ECO:0000256" key="5">
    <source>
        <dbReference type="ARBA" id="ARBA00023136"/>
    </source>
</evidence>
<dbReference type="PANTHER" id="PTHR22950:SF666">
    <property type="entry name" value="VACUOLAR AMINO ACID TRANSPORTER 4"/>
    <property type="match status" value="1"/>
</dbReference>
<feature type="transmembrane region" description="Helical" evidence="7">
    <location>
        <begin position="508"/>
        <end position="532"/>
    </location>
</feature>
<dbReference type="STRING" id="4829.A0A168KIV8"/>
<dbReference type="Pfam" id="PF01490">
    <property type="entry name" value="Aa_trans"/>
    <property type="match status" value="1"/>
</dbReference>
<feature type="region of interest" description="Disordered" evidence="6">
    <location>
        <begin position="126"/>
        <end position="157"/>
    </location>
</feature>
<name>A0A168KIV8_ABSGL</name>
<evidence type="ECO:0000313" key="10">
    <source>
        <dbReference type="Proteomes" id="UP000078561"/>
    </source>
</evidence>
<feature type="transmembrane region" description="Helical" evidence="7">
    <location>
        <begin position="655"/>
        <end position="672"/>
    </location>
</feature>
<dbReference type="PANTHER" id="PTHR22950">
    <property type="entry name" value="AMINO ACID TRANSPORTER"/>
    <property type="match status" value="1"/>
</dbReference>
<feature type="transmembrane region" description="Helical" evidence="7">
    <location>
        <begin position="431"/>
        <end position="455"/>
    </location>
</feature>
<feature type="transmembrane region" description="Helical" evidence="7">
    <location>
        <begin position="313"/>
        <end position="334"/>
    </location>
</feature>
<dbReference type="Proteomes" id="UP000078561">
    <property type="component" value="Unassembled WGS sequence"/>
</dbReference>
<dbReference type="EMBL" id="LT549914">
    <property type="protein sequence ID" value="SAL94727.1"/>
    <property type="molecule type" value="Genomic_DNA"/>
</dbReference>
<evidence type="ECO:0000256" key="7">
    <source>
        <dbReference type="SAM" id="Phobius"/>
    </source>
</evidence>
<sequence length="682" mass="74641">MISSDPIPDETIAGLVQQHLVGNASTQSPPSSSSSSNVETDPRAAGPETEAEEIPVPYHLSGAAITSDVYAHANHLIQQQQQLQRSKSTNDLRIKGGMVGGGPSDAMDAFENLDKPGGFRRFHIHQQRLQQQREQQQQQQQQQDEEIPSGTQSPAHAPSAFHELFRPSSVASQDALADLSDLYRPHSLTSQWQQQQQQQQYSHPPPKPTRHFLEYLAVTSLMDHFAGEDLSDSDKEEGDEELGEQTPLLSGGYPSNARRPGKAERRKLRRQMSAQQTSSHKTNTTKTVFLLFKAFIGSGILFLPKAFSNGGLAFSVTVIWLMGCISLYCFLLLLDCKNFIAGSYGDIGEATYGPWMRRIVLFSIAISQLGFVCGGTIFIVQNVMEAVRGLSNDTLLLNSNMILVLVCVLLMPLVLIRNIAKLSPTALLSDVLIITGLVVLLVYDLIQIFVVNPSINDSHLPSAGPNMIWGFNPAHFPVFIGTAVYSFEGIGLIIPIRDAMEKPEKFPMVLTFVMCLVAGTLCLVGTLGYVAFGSNVATVALLNLPSGTLPNTIQLGYAVAVQLSNVLALFPTIRIVEQAFFGDRTGKYNSLIKWEKNLVRFAVVMVTGLVAFFGANDLDKFISLIGSICCCPLSLIFPPLFHLKLPTTKGFKRSIDIGLIIFGIGTMMFTLYNTSKQWGSSA</sequence>
<dbReference type="GO" id="GO:0005774">
    <property type="term" value="C:vacuolar membrane"/>
    <property type="evidence" value="ECO:0007669"/>
    <property type="project" value="TreeGrafter"/>
</dbReference>
<feature type="transmembrane region" description="Helical" evidence="7">
    <location>
        <begin position="597"/>
        <end position="615"/>
    </location>
</feature>
<dbReference type="OrthoDB" id="1684102at2759"/>
<feature type="compositionally biased region" description="Acidic residues" evidence="6">
    <location>
        <begin position="229"/>
        <end position="243"/>
    </location>
</feature>
<comment type="similarity">
    <text evidence="2">Belongs to the amino acid/polyamine transporter 2 family.</text>
</comment>
<proteinExistence type="inferred from homology"/>
<protein>
    <recommendedName>
        <fullName evidence="8">Amino acid transporter transmembrane domain-containing protein</fullName>
    </recommendedName>
</protein>
<evidence type="ECO:0000259" key="8">
    <source>
        <dbReference type="Pfam" id="PF01490"/>
    </source>
</evidence>
<organism evidence="9">
    <name type="scientific">Absidia glauca</name>
    <name type="common">Pin mould</name>
    <dbReference type="NCBI Taxonomy" id="4829"/>
    <lineage>
        <taxon>Eukaryota</taxon>
        <taxon>Fungi</taxon>
        <taxon>Fungi incertae sedis</taxon>
        <taxon>Mucoromycota</taxon>
        <taxon>Mucoromycotina</taxon>
        <taxon>Mucoromycetes</taxon>
        <taxon>Mucorales</taxon>
        <taxon>Cunninghamellaceae</taxon>
        <taxon>Absidia</taxon>
    </lineage>
</organism>
<evidence type="ECO:0000256" key="4">
    <source>
        <dbReference type="ARBA" id="ARBA00022989"/>
    </source>
</evidence>
<comment type="subcellular location">
    <subcellularLocation>
        <location evidence="1">Membrane</location>
        <topology evidence="1">Multi-pass membrane protein</topology>
    </subcellularLocation>
</comment>
<feature type="region of interest" description="Disordered" evidence="6">
    <location>
        <begin position="228"/>
        <end position="280"/>
    </location>
</feature>
<feature type="transmembrane region" description="Helical" evidence="7">
    <location>
        <begin position="621"/>
        <end position="643"/>
    </location>
</feature>
<feature type="region of interest" description="Disordered" evidence="6">
    <location>
        <begin position="80"/>
        <end position="105"/>
    </location>
</feature>
<feature type="region of interest" description="Disordered" evidence="6">
    <location>
        <begin position="1"/>
        <end position="55"/>
    </location>
</feature>